<dbReference type="CDD" id="cd00067">
    <property type="entry name" value="GAL4"/>
    <property type="match status" value="1"/>
</dbReference>
<keyword evidence="2" id="KW-0479">Metal-binding</keyword>
<evidence type="ECO:0000256" key="7">
    <source>
        <dbReference type="SAM" id="MobiDB-lite"/>
    </source>
</evidence>
<evidence type="ECO:0000256" key="3">
    <source>
        <dbReference type="ARBA" id="ARBA00023015"/>
    </source>
</evidence>
<sequence>MSHFSSFTSRFRARKNITQESPATKVAKRPRESHVCNQCRRSKLRCDRAQPCSSCIKRNDADTCSYRQTPDSKVAGSQATIEGRLAHLETLITDLMRSRELGIPENGDMDPVETSGSPFQDDEVHANSYVGFTHWSAVLDDIHELKAVLGGSAERTRTGRSPLEVPLAPSGELIFGYQESYSLEEIITVYLPSKVDTDRLLSVYFQGETFIVPFIHAYHFQRQYREFWADTQAVNPLWLSMLFSICCLAALIREKSTSNDNPHGEFITQSMAFHTAAGKCLVVGEYHRPQTFAVESLAIYAQSKSLKTLDPCREAGAILGMVIRLAYEMGYHRDPDSVGSLTVFEGEMRRRFWAACKQVDVMTAFQLGLPSNICLENCDTKSPRNLLDSDFDTDTQVLPPSRSENEATKLLWFVIKDRQLVSFSKVCQDALSFKENSESEILQLDEEVRQMHTTVPDILRTRPFSESIADESFLVMTRIYIEFIYLKSLCILHRKYMARGNAYSAKTCVEVGTQLVGQFIDMYKEISPGGRLHAERWMLTSFTMNDYLLGIMVLCLVVHTYRKGVLQPPVMDSSKEREILQLLEQSFDICMEKSSVCKDAKRVSHVVHLILNSNTASNPSALPHFDNTGPGLGKGPISLEDEHSNKGIDTMAFDFLDPFSLVGNGFENLDWFSFDPQL</sequence>
<dbReference type="PANTHER" id="PTHR31001">
    <property type="entry name" value="UNCHARACTERIZED TRANSCRIPTIONAL REGULATORY PROTEIN"/>
    <property type="match status" value="1"/>
</dbReference>
<dbReference type="CDD" id="cd12148">
    <property type="entry name" value="fungal_TF_MHR"/>
    <property type="match status" value="1"/>
</dbReference>
<dbReference type="PROSITE" id="PS50048">
    <property type="entry name" value="ZN2_CY6_FUNGAL_2"/>
    <property type="match status" value="1"/>
</dbReference>
<keyword evidence="4" id="KW-0238">DNA-binding</keyword>
<accession>A0AAD4PZX5</accession>
<dbReference type="RefSeq" id="XP_046073955.1">
    <property type="nucleotide sequence ID" value="XM_046220062.1"/>
</dbReference>
<dbReference type="EMBL" id="JAJTJA010000004">
    <property type="protein sequence ID" value="KAH8700249.1"/>
    <property type="molecule type" value="Genomic_DNA"/>
</dbReference>
<dbReference type="GO" id="GO:0005634">
    <property type="term" value="C:nucleus"/>
    <property type="evidence" value="ECO:0007669"/>
    <property type="project" value="UniProtKB-SubCell"/>
</dbReference>
<evidence type="ECO:0000256" key="6">
    <source>
        <dbReference type="ARBA" id="ARBA00023242"/>
    </source>
</evidence>
<evidence type="ECO:0000256" key="5">
    <source>
        <dbReference type="ARBA" id="ARBA00023163"/>
    </source>
</evidence>
<name>A0AAD4PZX5_9EURO</name>
<dbReference type="GO" id="GO:0008270">
    <property type="term" value="F:zinc ion binding"/>
    <property type="evidence" value="ECO:0007669"/>
    <property type="project" value="InterPro"/>
</dbReference>
<comment type="caution">
    <text evidence="9">The sequence shown here is derived from an EMBL/GenBank/DDBJ whole genome shotgun (WGS) entry which is preliminary data.</text>
</comment>
<dbReference type="InterPro" id="IPR001138">
    <property type="entry name" value="Zn2Cys6_DnaBD"/>
</dbReference>
<dbReference type="PANTHER" id="PTHR31001:SF49">
    <property type="entry name" value="ZN(II)2CYS6 TRANSCRIPTION FACTOR (EUROFUNG)"/>
    <property type="match status" value="1"/>
</dbReference>
<evidence type="ECO:0000313" key="9">
    <source>
        <dbReference type="EMBL" id="KAH8700249.1"/>
    </source>
</evidence>
<dbReference type="Pfam" id="PF00172">
    <property type="entry name" value="Zn_clus"/>
    <property type="match status" value="1"/>
</dbReference>
<reference evidence="9" key="1">
    <citation type="submission" date="2021-12" db="EMBL/GenBank/DDBJ databases">
        <title>Convergent genome expansion in fungi linked to evolution of root-endophyte symbiosis.</title>
        <authorList>
            <consortium name="DOE Joint Genome Institute"/>
            <person name="Ke Y.-H."/>
            <person name="Bonito G."/>
            <person name="Liao H.-L."/>
            <person name="Looney B."/>
            <person name="Rojas-Flechas A."/>
            <person name="Nash J."/>
            <person name="Hameed K."/>
            <person name="Schadt C."/>
            <person name="Martin F."/>
            <person name="Crous P.W."/>
            <person name="Miettinen O."/>
            <person name="Magnuson J.K."/>
            <person name="Labbe J."/>
            <person name="Jacobson D."/>
            <person name="Doktycz M.J."/>
            <person name="Veneault-Fourrey C."/>
            <person name="Kuo A."/>
            <person name="Mondo S."/>
            <person name="Calhoun S."/>
            <person name="Riley R."/>
            <person name="Ohm R."/>
            <person name="LaButti K."/>
            <person name="Andreopoulos B."/>
            <person name="Pangilinan J."/>
            <person name="Nolan M."/>
            <person name="Tritt A."/>
            <person name="Clum A."/>
            <person name="Lipzen A."/>
            <person name="Daum C."/>
            <person name="Barry K."/>
            <person name="Grigoriev I.V."/>
            <person name="Vilgalys R."/>
        </authorList>
    </citation>
    <scope>NUCLEOTIDE SEQUENCE</scope>
    <source>
        <strain evidence="9">PMI_201</strain>
    </source>
</reference>
<gene>
    <name evidence="9" type="ORF">BGW36DRAFT_425078</name>
</gene>
<dbReference type="InterPro" id="IPR036864">
    <property type="entry name" value="Zn2-C6_fun-type_DNA-bd_sf"/>
</dbReference>
<feature type="region of interest" description="Disordered" evidence="7">
    <location>
        <begin position="1"/>
        <end position="32"/>
    </location>
</feature>
<dbReference type="Gene3D" id="4.10.240.10">
    <property type="entry name" value="Zn(2)-C6 fungal-type DNA-binding domain"/>
    <property type="match status" value="1"/>
</dbReference>
<dbReference type="GO" id="GO:0006351">
    <property type="term" value="P:DNA-templated transcription"/>
    <property type="evidence" value="ECO:0007669"/>
    <property type="project" value="InterPro"/>
</dbReference>
<feature type="domain" description="Zn(2)-C6 fungal-type" evidence="8">
    <location>
        <begin position="35"/>
        <end position="66"/>
    </location>
</feature>
<evidence type="ECO:0000259" key="8">
    <source>
        <dbReference type="PROSITE" id="PS50048"/>
    </source>
</evidence>
<organism evidence="9 10">
    <name type="scientific">Talaromyces proteolyticus</name>
    <dbReference type="NCBI Taxonomy" id="1131652"/>
    <lineage>
        <taxon>Eukaryota</taxon>
        <taxon>Fungi</taxon>
        <taxon>Dikarya</taxon>
        <taxon>Ascomycota</taxon>
        <taxon>Pezizomycotina</taxon>
        <taxon>Eurotiomycetes</taxon>
        <taxon>Eurotiomycetidae</taxon>
        <taxon>Eurotiales</taxon>
        <taxon>Trichocomaceae</taxon>
        <taxon>Talaromyces</taxon>
        <taxon>Talaromyces sect. Bacilispori</taxon>
    </lineage>
</organism>
<evidence type="ECO:0000256" key="4">
    <source>
        <dbReference type="ARBA" id="ARBA00023125"/>
    </source>
</evidence>
<keyword evidence="3" id="KW-0805">Transcription regulation</keyword>
<dbReference type="SMART" id="SM00906">
    <property type="entry name" value="Fungal_trans"/>
    <property type="match status" value="1"/>
</dbReference>
<comment type="subcellular location">
    <subcellularLocation>
        <location evidence="1">Nucleus</location>
    </subcellularLocation>
</comment>
<dbReference type="GO" id="GO:0000981">
    <property type="term" value="F:DNA-binding transcription factor activity, RNA polymerase II-specific"/>
    <property type="evidence" value="ECO:0007669"/>
    <property type="project" value="InterPro"/>
</dbReference>
<evidence type="ECO:0000313" key="10">
    <source>
        <dbReference type="Proteomes" id="UP001201262"/>
    </source>
</evidence>
<dbReference type="GeneID" id="70250349"/>
<dbReference type="Pfam" id="PF04082">
    <property type="entry name" value="Fungal_trans"/>
    <property type="match status" value="1"/>
</dbReference>
<dbReference type="InterPro" id="IPR007219">
    <property type="entry name" value="XnlR_reg_dom"/>
</dbReference>
<protein>
    <submittedName>
        <fullName evidence="9">Fungal-specific transcription factor domain-containing protein</fullName>
    </submittedName>
</protein>
<dbReference type="PROSITE" id="PS00463">
    <property type="entry name" value="ZN2_CY6_FUNGAL_1"/>
    <property type="match status" value="1"/>
</dbReference>
<dbReference type="AlphaFoldDB" id="A0AAD4PZX5"/>
<keyword evidence="6" id="KW-0539">Nucleus</keyword>
<proteinExistence type="predicted"/>
<keyword evidence="5" id="KW-0804">Transcription</keyword>
<dbReference type="InterPro" id="IPR050613">
    <property type="entry name" value="Sec_Metabolite_Reg"/>
</dbReference>
<dbReference type="SMART" id="SM00066">
    <property type="entry name" value="GAL4"/>
    <property type="match status" value="1"/>
</dbReference>
<dbReference type="Proteomes" id="UP001201262">
    <property type="component" value="Unassembled WGS sequence"/>
</dbReference>
<keyword evidence="10" id="KW-1185">Reference proteome</keyword>
<dbReference type="SUPFAM" id="SSF57701">
    <property type="entry name" value="Zn2/Cys6 DNA-binding domain"/>
    <property type="match status" value="1"/>
</dbReference>
<dbReference type="GO" id="GO:0003677">
    <property type="term" value="F:DNA binding"/>
    <property type="evidence" value="ECO:0007669"/>
    <property type="project" value="UniProtKB-KW"/>
</dbReference>
<evidence type="ECO:0000256" key="2">
    <source>
        <dbReference type="ARBA" id="ARBA00022723"/>
    </source>
</evidence>
<evidence type="ECO:0000256" key="1">
    <source>
        <dbReference type="ARBA" id="ARBA00004123"/>
    </source>
</evidence>